<reference evidence="1" key="1">
    <citation type="thesis" date="2020" institute="ProQuest LLC" country="789 East Eisenhower Parkway, Ann Arbor, MI, USA">
        <title>Comparative Genomics and Chromosome Evolution.</title>
        <authorList>
            <person name="Mudd A.B."/>
        </authorList>
    </citation>
    <scope>NUCLEOTIDE SEQUENCE</scope>
    <source>
        <strain evidence="1">237g6f4</strain>
        <tissue evidence="1">Blood</tissue>
    </source>
</reference>
<organism evidence="1 2">
    <name type="scientific">Engystomops pustulosus</name>
    <name type="common">Tungara frog</name>
    <name type="synonym">Physalaemus pustulosus</name>
    <dbReference type="NCBI Taxonomy" id="76066"/>
    <lineage>
        <taxon>Eukaryota</taxon>
        <taxon>Metazoa</taxon>
        <taxon>Chordata</taxon>
        <taxon>Craniata</taxon>
        <taxon>Vertebrata</taxon>
        <taxon>Euteleostomi</taxon>
        <taxon>Amphibia</taxon>
        <taxon>Batrachia</taxon>
        <taxon>Anura</taxon>
        <taxon>Neobatrachia</taxon>
        <taxon>Hyloidea</taxon>
        <taxon>Leptodactylidae</taxon>
        <taxon>Leiuperinae</taxon>
        <taxon>Engystomops</taxon>
    </lineage>
</organism>
<proteinExistence type="predicted"/>
<evidence type="ECO:0000313" key="1">
    <source>
        <dbReference type="EMBL" id="KAG8556329.1"/>
    </source>
</evidence>
<keyword evidence="2" id="KW-1185">Reference proteome</keyword>
<dbReference type="EMBL" id="WNYA01000009">
    <property type="protein sequence ID" value="KAG8556329.1"/>
    <property type="molecule type" value="Genomic_DNA"/>
</dbReference>
<dbReference type="AlphaFoldDB" id="A0AAV7A406"/>
<gene>
    <name evidence="1" type="ORF">GDO81_018031</name>
</gene>
<sequence>MYKRQLLANLHNYMNIQLQFMQQLQEKELECYIEDGFKTHNCSCFCDIMYVRFRFFYLRSTGAYSLIHHSRIHFLPLHCTSYRKAQNYRIPEERLDV</sequence>
<protein>
    <submittedName>
        <fullName evidence="1">Uncharacterized protein</fullName>
    </submittedName>
</protein>
<dbReference type="Proteomes" id="UP000824782">
    <property type="component" value="Unassembled WGS sequence"/>
</dbReference>
<accession>A0AAV7A406</accession>
<comment type="caution">
    <text evidence="1">The sequence shown here is derived from an EMBL/GenBank/DDBJ whole genome shotgun (WGS) entry which is preliminary data.</text>
</comment>
<name>A0AAV7A406_ENGPU</name>
<evidence type="ECO:0000313" key="2">
    <source>
        <dbReference type="Proteomes" id="UP000824782"/>
    </source>
</evidence>